<dbReference type="RefSeq" id="WP_141818395.1">
    <property type="nucleotide sequence ID" value="NZ_BAAAIL010000004.1"/>
</dbReference>
<dbReference type="Gene3D" id="1.20.910.10">
    <property type="entry name" value="Heme oxygenase-like"/>
    <property type="match status" value="1"/>
</dbReference>
<reference evidence="1 2" key="1">
    <citation type="submission" date="2019-06" db="EMBL/GenBank/DDBJ databases">
        <title>Sequencing the genomes of 1000 actinobacteria strains.</title>
        <authorList>
            <person name="Klenk H.-P."/>
        </authorList>
    </citation>
    <scope>NUCLEOTIDE SEQUENCE [LARGE SCALE GENOMIC DNA]</scope>
    <source>
        <strain evidence="1 2">DSM 12362</strain>
    </source>
</reference>
<dbReference type="OrthoDB" id="4860595at2"/>
<proteinExistence type="predicted"/>
<name>A0A543KP19_9MICO</name>
<dbReference type="InterPro" id="IPR016084">
    <property type="entry name" value="Haem_Oase-like_multi-hlx"/>
</dbReference>
<dbReference type="Proteomes" id="UP000315133">
    <property type="component" value="Unassembled WGS sequence"/>
</dbReference>
<dbReference type="EMBL" id="VFPU01000001">
    <property type="protein sequence ID" value="TQM96829.1"/>
    <property type="molecule type" value="Genomic_DNA"/>
</dbReference>
<dbReference type="Pfam" id="PF01126">
    <property type="entry name" value="Heme_oxygenase"/>
    <property type="match status" value="1"/>
</dbReference>
<dbReference type="SUPFAM" id="SSF48613">
    <property type="entry name" value="Heme oxygenase-like"/>
    <property type="match status" value="1"/>
</dbReference>
<organism evidence="1 2">
    <name type="scientific">Ornithinimicrobium humiphilum</name>
    <dbReference type="NCBI Taxonomy" id="125288"/>
    <lineage>
        <taxon>Bacteria</taxon>
        <taxon>Bacillati</taxon>
        <taxon>Actinomycetota</taxon>
        <taxon>Actinomycetes</taxon>
        <taxon>Micrococcales</taxon>
        <taxon>Ornithinimicrobiaceae</taxon>
        <taxon>Ornithinimicrobium</taxon>
    </lineage>
</organism>
<gene>
    <name evidence="1" type="ORF">FB476_1721</name>
</gene>
<accession>A0A543KP19</accession>
<protein>
    <submittedName>
        <fullName evidence="1">Heme oxygenase</fullName>
    </submittedName>
</protein>
<sequence>MIPTTPLLERLRDDTREALVHLEGLPLWAALKDGTLPRESYVLFLEAMHAVHEPLREPLGGQPDPRVTAFWDAMAARIPLLEEDLTYLQRDRPGRTTESLLHAIMLSEETVLRGRRDPASLAGFLYVLHTSPLGDSLLAPLLSQPYGLPGTEGLAFVQGSAPAQQAWGPFAEALQASTLDRDGQARAVDAALEAVEGLERIAEQLHPLVLEDDPDTLGHVLNPGAGRHVVAEDPRELRAALRAGVRSWERFPYYERRYGRRGRRFTRSDSAWLVTLASLPQSEVDRQIRWLGQVLAARGMPRWMLELHLEVLHEELVLSVPEAGDAYAPLLSAARHLRDQRHSVLEERVWGEIGASFDAAVGSRWARQLPGIGGLLVAAVADEALGVRHAVSSLEGWLTDPGRFPPAWATAVRQTLDQAWELVDAARPGLSTGSGA</sequence>
<dbReference type="GO" id="GO:0006788">
    <property type="term" value="P:heme oxidation"/>
    <property type="evidence" value="ECO:0007669"/>
    <property type="project" value="InterPro"/>
</dbReference>
<evidence type="ECO:0000313" key="2">
    <source>
        <dbReference type="Proteomes" id="UP000315133"/>
    </source>
</evidence>
<comment type="caution">
    <text evidence="1">The sequence shown here is derived from an EMBL/GenBank/DDBJ whole genome shotgun (WGS) entry which is preliminary data.</text>
</comment>
<keyword evidence="2" id="KW-1185">Reference proteome</keyword>
<dbReference type="InterPro" id="IPR016053">
    <property type="entry name" value="Haem_Oase-like"/>
</dbReference>
<dbReference type="GO" id="GO:0004392">
    <property type="term" value="F:heme oxygenase (decyclizing) activity"/>
    <property type="evidence" value="ECO:0007669"/>
    <property type="project" value="InterPro"/>
</dbReference>
<evidence type="ECO:0000313" key="1">
    <source>
        <dbReference type="EMBL" id="TQM96829.1"/>
    </source>
</evidence>
<dbReference type="AlphaFoldDB" id="A0A543KP19"/>